<accession>A0A0L8FY75</accession>
<dbReference type="PANTHER" id="PTHR33327">
    <property type="entry name" value="ENDONUCLEASE"/>
    <property type="match status" value="1"/>
</dbReference>
<gene>
    <name evidence="2" type="ORF">OCBIM_22005249mg</name>
</gene>
<name>A0A0L8FY75_OCTBM</name>
<dbReference type="EMBL" id="KQ425551">
    <property type="protein sequence ID" value="KOF69315.1"/>
    <property type="molecule type" value="Genomic_DNA"/>
</dbReference>
<reference evidence="2" key="1">
    <citation type="submission" date="2015-07" db="EMBL/GenBank/DDBJ databases">
        <title>MeaNS - Measles Nucleotide Surveillance Program.</title>
        <authorList>
            <person name="Tran T."/>
            <person name="Druce J."/>
        </authorList>
    </citation>
    <scope>NUCLEOTIDE SEQUENCE</scope>
    <source>
        <strain evidence="2">UCB-OBI-ISO-001</strain>
        <tissue evidence="2">Gonad</tissue>
    </source>
</reference>
<evidence type="ECO:0000313" key="2">
    <source>
        <dbReference type="EMBL" id="KOF69315.1"/>
    </source>
</evidence>
<sequence length="108" mass="12567">MEQNLKEFEMSYFDRNYTQASVNVLPSPPWTGDTLIWLAQLEASFKANRITNEEQKYHIMLSNLPPPLSYEIRDLFLNPVEPVSYSAIKTEILKRTSNSKQRICEAVQ</sequence>
<feature type="domain" description="DUF7041" evidence="1">
    <location>
        <begin position="33"/>
        <end position="102"/>
    </location>
</feature>
<dbReference type="PANTHER" id="PTHR33327:SF3">
    <property type="entry name" value="RNA-DIRECTED DNA POLYMERASE"/>
    <property type="match status" value="1"/>
</dbReference>
<dbReference type="Pfam" id="PF23055">
    <property type="entry name" value="DUF7041"/>
    <property type="match status" value="1"/>
</dbReference>
<dbReference type="InterPro" id="IPR055469">
    <property type="entry name" value="DUF7041"/>
</dbReference>
<proteinExistence type="predicted"/>
<organism evidence="2">
    <name type="scientific">Octopus bimaculoides</name>
    <name type="common">California two-spotted octopus</name>
    <dbReference type="NCBI Taxonomy" id="37653"/>
    <lineage>
        <taxon>Eukaryota</taxon>
        <taxon>Metazoa</taxon>
        <taxon>Spiralia</taxon>
        <taxon>Lophotrochozoa</taxon>
        <taxon>Mollusca</taxon>
        <taxon>Cephalopoda</taxon>
        <taxon>Coleoidea</taxon>
        <taxon>Octopodiformes</taxon>
        <taxon>Octopoda</taxon>
        <taxon>Incirrata</taxon>
        <taxon>Octopodidae</taxon>
        <taxon>Octopus</taxon>
    </lineage>
</organism>
<evidence type="ECO:0000259" key="1">
    <source>
        <dbReference type="Pfam" id="PF23055"/>
    </source>
</evidence>
<protein>
    <recommendedName>
        <fullName evidence="1">DUF7041 domain-containing protein</fullName>
    </recommendedName>
</protein>
<dbReference type="OrthoDB" id="6159822at2759"/>
<dbReference type="AlphaFoldDB" id="A0A0L8FY75"/>